<dbReference type="GO" id="GO:0016787">
    <property type="term" value="F:hydrolase activity"/>
    <property type="evidence" value="ECO:0007669"/>
    <property type="project" value="UniProtKB-KW"/>
</dbReference>
<name>A0ABV9F4M8_9SPHN</name>
<keyword evidence="4" id="KW-0106">Calcium</keyword>
<gene>
    <name evidence="7" type="ORF">ACFO3E_11725</name>
</gene>
<dbReference type="InterPro" id="IPR024607">
    <property type="entry name" value="Sulfatase_CS"/>
</dbReference>
<dbReference type="Pfam" id="PF00884">
    <property type="entry name" value="Sulfatase"/>
    <property type="match status" value="1"/>
</dbReference>
<keyword evidence="8" id="KW-1185">Reference proteome</keyword>
<comment type="similarity">
    <text evidence="1">Belongs to the sulfatase family.</text>
</comment>
<evidence type="ECO:0000259" key="6">
    <source>
        <dbReference type="Pfam" id="PF00884"/>
    </source>
</evidence>
<evidence type="ECO:0000256" key="4">
    <source>
        <dbReference type="ARBA" id="ARBA00022837"/>
    </source>
</evidence>
<accession>A0ABV9F4M8</accession>
<dbReference type="InterPro" id="IPR050738">
    <property type="entry name" value="Sulfatase"/>
</dbReference>
<evidence type="ECO:0000313" key="8">
    <source>
        <dbReference type="Proteomes" id="UP001595957"/>
    </source>
</evidence>
<dbReference type="InterPro" id="IPR000917">
    <property type="entry name" value="Sulfatase_N"/>
</dbReference>
<keyword evidence="5" id="KW-0732">Signal</keyword>
<dbReference type="EC" id="3.1.6.-" evidence="7"/>
<comment type="caution">
    <text evidence="7">The sequence shown here is derived from an EMBL/GenBank/DDBJ whole genome shotgun (WGS) entry which is preliminary data.</text>
</comment>
<feature type="signal peptide" evidence="5">
    <location>
        <begin position="1"/>
        <end position="24"/>
    </location>
</feature>
<evidence type="ECO:0000313" key="7">
    <source>
        <dbReference type="EMBL" id="MFC4594854.1"/>
    </source>
</evidence>
<evidence type="ECO:0000256" key="3">
    <source>
        <dbReference type="ARBA" id="ARBA00022801"/>
    </source>
</evidence>
<dbReference type="RefSeq" id="WP_380804877.1">
    <property type="nucleotide sequence ID" value="NZ_JBHSFZ010000025.1"/>
</dbReference>
<dbReference type="PANTHER" id="PTHR42693:SF43">
    <property type="entry name" value="BLL2667 PROTEIN"/>
    <property type="match status" value="1"/>
</dbReference>
<dbReference type="PROSITE" id="PS00523">
    <property type="entry name" value="SULFATASE_1"/>
    <property type="match status" value="1"/>
</dbReference>
<dbReference type="InterPro" id="IPR017850">
    <property type="entry name" value="Alkaline_phosphatase_core_sf"/>
</dbReference>
<organism evidence="7 8">
    <name type="scientific">Sphingobium tyrosinilyticum</name>
    <dbReference type="NCBI Taxonomy" id="2715436"/>
    <lineage>
        <taxon>Bacteria</taxon>
        <taxon>Pseudomonadati</taxon>
        <taxon>Pseudomonadota</taxon>
        <taxon>Alphaproteobacteria</taxon>
        <taxon>Sphingomonadales</taxon>
        <taxon>Sphingomonadaceae</taxon>
        <taxon>Sphingobium</taxon>
    </lineage>
</organism>
<feature type="chain" id="PRO_5046791973" evidence="5">
    <location>
        <begin position="25"/>
        <end position="766"/>
    </location>
</feature>
<dbReference type="Gene3D" id="3.30.1120.10">
    <property type="match status" value="1"/>
</dbReference>
<evidence type="ECO:0000256" key="2">
    <source>
        <dbReference type="ARBA" id="ARBA00022723"/>
    </source>
</evidence>
<feature type="domain" description="Sulfatase N-terminal" evidence="6">
    <location>
        <begin position="51"/>
        <end position="464"/>
    </location>
</feature>
<reference evidence="8" key="1">
    <citation type="journal article" date="2019" name="Int. J. Syst. Evol. Microbiol.">
        <title>The Global Catalogue of Microorganisms (GCM) 10K type strain sequencing project: providing services to taxonomists for standard genome sequencing and annotation.</title>
        <authorList>
            <consortium name="The Broad Institute Genomics Platform"/>
            <consortium name="The Broad Institute Genome Sequencing Center for Infectious Disease"/>
            <person name="Wu L."/>
            <person name="Ma J."/>
        </authorList>
    </citation>
    <scope>NUCLEOTIDE SEQUENCE [LARGE SCALE GENOMIC DNA]</scope>
    <source>
        <strain evidence="8">NBRC 103632</strain>
    </source>
</reference>
<dbReference type="EMBL" id="JBHSFZ010000025">
    <property type="protein sequence ID" value="MFC4594854.1"/>
    <property type="molecule type" value="Genomic_DNA"/>
</dbReference>
<dbReference type="CDD" id="cd16025">
    <property type="entry name" value="PAS_like"/>
    <property type="match status" value="1"/>
</dbReference>
<dbReference type="Proteomes" id="UP001595957">
    <property type="component" value="Unassembled WGS sequence"/>
</dbReference>
<dbReference type="Gene3D" id="3.40.720.10">
    <property type="entry name" value="Alkaline Phosphatase, subunit A"/>
    <property type="match status" value="1"/>
</dbReference>
<keyword evidence="3 7" id="KW-0378">Hydrolase</keyword>
<dbReference type="SUPFAM" id="SSF53649">
    <property type="entry name" value="Alkaline phosphatase-like"/>
    <property type="match status" value="1"/>
</dbReference>
<evidence type="ECO:0000256" key="1">
    <source>
        <dbReference type="ARBA" id="ARBA00008779"/>
    </source>
</evidence>
<proteinExistence type="inferred from homology"/>
<dbReference type="PANTHER" id="PTHR42693">
    <property type="entry name" value="ARYLSULFATASE FAMILY MEMBER"/>
    <property type="match status" value="1"/>
</dbReference>
<evidence type="ECO:0000256" key="5">
    <source>
        <dbReference type="SAM" id="SignalP"/>
    </source>
</evidence>
<sequence length="766" mass="82859">MRNVAKLAAMLPLVALISGFTAGAQTTLAAAPSSTPAATSPYERHAPAGAPNIVLILLDDVGFGATSSFGGPAQTPVFDALARSGLRYNRFHTTAICSPTRASLLTGRNPHVTGIGAVMNSSDARPGYSGFQGKETATIAQILRENGYATGAFGKWHQTPDWELSPVGPFDRWPTGEGFDTFYGFQGGETDQFEPTLYQGTTPVMRPAGDHYHLTEDLADHAITWMRNMRASSTSRPFFLYFATGGIHAPIQVPKEWADRYRGKFDQGWDKLREEIFARQRRLGVIPAGTKLTPRPSEMPAWDSLSPEQKRFSARLMENYAAFLAHTDAQVGKLVDELKKSGEYDNTLFIYIAGDNGASAEGGLEGSLSYMGALTGVSPAPGAKEFAREEEIGSAATYSHINAAWAWASNTPFQWTKTVASHLGGTRNAMVISWPDHIQDKGGLRSQFGHVNDIAPTILDVVGIAAPDTVDGVKQQPMNGVSLAYTFNDKKAAERHRTQYFEVFGNRAIYQDGWMASAFHGRLPWRAYSPDRPMSADKWELYDLRSDFSQSTDVAAKHPAKVEEMKALFMTEAAANRVLPLKGQVMSKAGLPDPSEGRKEVDYHAGAIGIPEAAIPRLYSRSWTIRAQIDAADQARGVVAALGGTDAGMSLYLNEQGRPSFTYRLFDTKTVHLTAPTAAKPGPHILQVDFDYAGGGIGKGGTLRLSVDGQPVGSDDVPSTPIHFSIHETFGVGIDSGAPVGRYPARAALGYPIENAAIDKVTIRLR</sequence>
<keyword evidence="2" id="KW-0479">Metal-binding</keyword>
<protein>
    <submittedName>
        <fullName evidence="7">Arylsulfatase</fullName>
        <ecNumber evidence="7">3.1.6.-</ecNumber>
    </submittedName>
</protein>